<dbReference type="EMBL" id="RRYP01007033">
    <property type="protein sequence ID" value="TNV80788.1"/>
    <property type="molecule type" value="Genomic_DNA"/>
</dbReference>
<evidence type="ECO:0000256" key="1">
    <source>
        <dbReference type="SAM" id="MobiDB-lite"/>
    </source>
</evidence>
<feature type="region of interest" description="Disordered" evidence="1">
    <location>
        <begin position="1"/>
        <end position="30"/>
    </location>
</feature>
<feature type="compositionally biased region" description="Polar residues" evidence="1">
    <location>
        <begin position="276"/>
        <end position="292"/>
    </location>
</feature>
<reference evidence="2" key="1">
    <citation type="submission" date="2019-06" db="EMBL/GenBank/DDBJ databases">
        <authorList>
            <person name="Zheng W."/>
        </authorList>
    </citation>
    <scope>NUCLEOTIDE SEQUENCE</scope>
    <source>
        <strain evidence="2">QDHG01</strain>
    </source>
</reference>
<name>A0A8J8NTG3_HALGN</name>
<accession>A0A8J8NTG3</accession>
<feature type="region of interest" description="Disordered" evidence="1">
    <location>
        <begin position="248"/>
        <end position="299"/>
    </location>
</feature>
<protein>
    <submittedName>
        <fullName evidence="2">Uncharacterized protein</fullName>
    </submittedName>
</protein>
<proteinExistence type="predicted"/>
<keyword evidence="3" id="KW-1185">Reference proteome</keyword>
<evidence type="ECO:0000313" key="3">
    <source>
        <dbReference type="Proteomes" id="UP000785679"/>
    </source>
</evidence>
<feature type="compositionally biased region" description="Polar residues" evidence="1">
    <location>
        <begin position="252"/>
        <end position="269"/>
    </location>
</feature>
<organism evidence="2 3">
    <name type="scientific">Halteria grandinella</name>
    <dbReference type="NCBI Taxonomy" id="5974"/>
    <lineage>
        <taxon>Eukaryota</taxon>
        <taxon>Sar</taxon>
        <taxon>Alveolata</taxon>
        <taxon>Ciliophora</taxon>
        <taxon>Intramacronucleata</taxon>
        <taxon>Spirotrichea</taxon>
        <taxon>Stichotrichia</taxon>
        <taxon>Sporadotrichida</taxon>
        <taxon>Halteriidae</taxon>
        <taxon>Halteria</taxon>
    </lineage>
</organism>
<dbReference type="AlphaFoldDB" id="A0A8J8NTG3"/>
<comment type="caution">
    <text evidence="2">The sequence shown here is derived from an EMBL/GenBank/DDBJ whole genome shotgun (WGS) entry which is preliminary data.</text>
</comment>
<gene>
    <name evidence="2" type="ORF">FGO68_gene17112</name>
</gene>
<sequence>MFTTNSHSSPLAKDQCQTPHNSLLDQPSEPSHSVCFMEEVDIAGIKAEATLQDKDNDQLMIETGHSTSSQQGQLPPKPDSPCTTYTLKNAPRVAPGADNFEMFNQLIWIHGMKCRLEPGKDNTPNFELGLMIDPGMSVRDNITKLLQQWPGHPLHTSSKRHGYFPTLYLIVKLQDEYINLEHFEVADPTTGALYINVNSFKYNFSGLLMIQRKRDTLVEIPAESFMRRLDQADLVPVPQRVSLLEYMDETESQYSSPTVKETPRSSYLQNMDDGNHSPNDAISRQVSESPYQNEPPEEHPLYTLATAPRVVDNGRNFTLLDQFIAIEGVPHRYRKLRQGEQHDGPDFELGLYINPSKSVSENIKLILKEWPLQCDISSLYILVLHGVEFTDLRHFEREGIIDVDAFSANFKALVMVKRNGETLQEEAPLSVHQPSTRVPKPNHRRAVQHSIPSHAPSRQAATGKLETVLTTQHAFLKDLFSQKHVYPDLPSFEANVLDRLNQISANEGVKSFFTTNGREGNKYVSLKCSGCKQGTYVWFTQVKGPEGPQKITFCRYPYGHSMHLDTSTHK</sequence>
<evidence type="ECO:0000313" key="2">
    <source>
        <dbReference type="EMBL" id="TNV80788.1"/>
    </source>
</evidence>
<dbReference type="Proteomes" id="UP000785679">
    <property type="component" value="Unassembled WGS sequence"/>
</dbReference>